<keyword evidence="4" id="KW-1185">Reference proteome</keyword>
<gene>
    <name evidence="3" type="ORF">ACFO3E_07020</name>
</gene>
<feature type="region of interest" description="Disordered" evidence="1">
    <location>
        <begin position="147"/>
        <end position="220"/>
    </location>
</feature>
<evidence type="ECO:0000313" key="3">
    <source>
        <dbReference type="EMBL" id="MFC4593943.1"/>
    </source>
</evidence>
<feature type="compositionally biased region" description="Low complexity" evidence="1">
    <location>
        <begin position="203"/>
        <end position="220"/>
    </location>
</feature>
<protein>
    <recommendedName>
        <fullName evidence="5">Secreted protein</fullName>
    </recommendedName>
</protein>
<reference evidence="4" key="1">
    <citation type="journal article" date="2019" name="Int. J. Syst. Evol. Microbiol.">
        <title>The Global Catalogue of Microorganisms (GCM) 10K type strain sequencing project: providing services to taxonomists for standard genome sequencing and annotation.</title>
        <authorList>
            <consortium name="The Broad Institute Genomics Platform"/>
            <consortium name="The Broad Institute Genome Sequencing Center for Infectious Disease"/>
            <person name="Wu L."/>
            <person name="Ma J."/>
        </authorList>
    </citation>
    <scope>NUCLEOTIDE SEQUENCE [LARGE SCALE GENOMIC DNA]</scope>
    <source>
        <strain evidence="4">NBRC 103632</strain>
    </source>
</reference>
<evidence type="ECO:0008006" key="5">
    <source>
        <dbReference type="Google" id="ProtNLM"/>
    </source>
</evidence>
<sequence>MRSLFAIPLLLLTGGTSPALAQRGDLAVEQLPARSPGRAVPQVGAAESAETALQGQLSSSRSGREQALRQIAPRAAAAAPTAQLADRNVSSRVSAVPPGLVDACSRAAEGRGAPPKGVDCNALVEATPAPRPISAEEALLTNEDERAAQRMASEQRSRGQSPDAGEVARRLSSGDVSNSPVAQAVAAQAAAETLSNTPPSANGQPVIVPGGGSVIVPRGN</sequence>
<evidence type="ECO:0000256" key="1">
    <source>
        <dbReference type="SAM" id="MobiDB-lite"/>
    </source>
</evidence>
<proteinExistence type="predicted"/>
<feature type="compositionally biased region" description="Polar residues" evidence="1">
    <location>
        <begin position="193"/>
        <end position="202"/>
    </location>
</feature>
<name>A0ABV9EWX5_9SPHN</name>
<dbReference type="EMBL" id="JBHSFZ010000008">
    <property type="protein sequence ID" value="MFC4593943.1"/>
    <property type="molecule type" value="Genomic_DNA"/>
</dbReference>
<dbReference type="Proteomes" id="UP001595957">
    <property type="component" value="Unassembled WGS sequence"/>
</dbReference>
<feature type="chain" id="PRO_5045692034" description="Secreted protein" evidence="2">
    <location>
        <begin position="22"/>
        <end position="220"/>
    </location>
</feature>
<comment type="caution">
    <text evidence="3">The sequence shown here is derived from an EMBL/GenBank/DDBJ whole genome shotgun (WGS) entry which is preliminary data.</text>
</comment>
<evidence type="ECO:0000313" key="4">
    <source>
        <dbReference type="Proteomes" id="UP001595957"/>
    </source>
</evidence>
<accession>A0ABV9EWX5</accession>
<evidence type="ECO:0000256" key="2">
    <source>
        <dbReference type="SAM" id="SignalP"/>
    </source>
</evidence>
<feature type="compositionally biased region" description="Low complexity" evidence="1">
    <location>
        <begin position="181"/>
        <end position="191"/>
    </location>
</feature>
<keyword evidence="2" id="KW-0732">Signal</keyword>
<feature type="compositionally biased region" description="Basic and acidic residues" evidence="1">
    <location>
        <begin position="147"/>
        <end position="157"/>
    </location>
</feature>
<organism evidence="3 4">
    <name type="scientific">Sphingobium tyrosinilyticum</name>
    <dbReference type="NCBI Taxonomy" id="2715436"/>
    <lineage>
        <taxon>Bacteria</taxon>
        <taxon>Pseudomonadati</taxon>
        <taxon>Pseudomonadota</taxon>
        <taxon>Alphaproteobacteria</taxon>
        <taxon>Sphingomonadales</taxon>
        <taxon>Sphingomonadaceae</taxon>
        <taxon>Sphingobium</taxon>
    </lineage>
</organism>
<feature type="signal peptide" evidence="2">
    <location>
        <begin position="1"/>
        <end position="21"/>
    </location>
</feature>